<dbReference type="EMBL" id="PZZL01000001">
    <property type="protein sequence ID" value="PTM61922.1"/>
    <property type="molecule type" value="Genomic_DNA"/>
</dbReference>
<comment type="caution">
    <text evidence="1">The sequence shown here is derived from an EMBL/GenBank/DDBJ whole genome shotgun (WGS) entry which is preliminary data.</text>
</comment>
<keyword evidence="2" id="KW-1185">Reference proteome</keyword>
<dbReference type="AlphaFoldDB" id="A0A2T4ZIV7"/>
<organism evidence="1 2">
    <name type="scientific">Phreatobacter oligotrophus</name>
    <dbReference type="NCBI Taxonomy" id="1122261"/>
    <lineage>
        <taxon>Bacteria</taxon>
        <taxon>Pseudomonadati</taxon>
        <taxon>Pseudomonadota</taxon>
        <taxon>Alphaproteobacteria</taxon>
        <taxon>Hyphomicrobiales</taxon>
        <taxon>Phreatobacteraceae</taxon>
        <taxon>Phreatobacter</taxon>
    </lineage>
</organism>
<accession>A0A2T4ZIV7</accession>
<evidence type="ECO:0000313" key="2">
    <source>
        <dbReference type="Proteomes" id="UP000241808"/>
    </source>
</evidence>
<reference evidence="1 2" key="1">
    <citation type="submission" date="2018-04" db="EMBL/GenBank/DDBJ databases">
        <title>Genomic Encyclopedia of Archaeal and Bacterial Type Strains, Phase II (KMG-II): from individual species to whole genera.</title>
        <authorList>
            <person name="Goeker M."/>
        </authorList>
    </citation>
    <scope>NUCLEOTIDE SEQUENCE [LARGE SCALE GENOMIC DNA]</scope>
    <source>
        <strain evidence="1 2">DSM 25521</strain>
    </source>
</reference>
<dbReference type="OrthoDB" id="7691491at2"/>
<sequence>MKTPSKRDVLISIRLPRALVQALDDYRRESEDLPTRPEAIRRCIEGQLQSAGYAVEKGEAPNV</sequence>
<gene>
    <name evidence="1" type="ORF">C8P69_101595</name>
</gene>
<evidence type="ECO:0008006" key="3">
    <source>
        <dbReference type="Google" id="ProtNLM"/>
    </source>
</evidence>
<name>A0A2T4ZIV7_9HYPH</name>
<evidence type="ECO:0000313" key="1">
    <source>
        <dbReference type="EMBL" id="PTM61922.1"/>
    </source>
</evidence>
<proteinExistence type="predicted"/>
<dbReference type="Proteomes" id="UP000241808">
    <property type="component" value="Unassembled WGS sequence"/>
</dbReference>
<protein>
    <recommendedName>
        <fullName evidence="3">Ribbon-helix-helix CopG family protein</fullName>
    </recommendedName>
</protein>